<feature type="domain" description="Protein kinase" evidence="1">
    <location>
        <begin position="82"/>
        <end position="301"/>
    </location>
</feature>
<dbReference type="InterPro" id="IPR000719">
    <property type="entry name" value="Prot_kinase_dom"/>
</dbReference>
<dbReference type="AlphaFoldDB" id="A0A9N8WG91"/>
<gene>
    <name evidence="2" type="ORF">AMORRO_LOCUS2415</name>
</gene>
<dbReference type="OrthoDB" id="6718656at2759"/>
<dbReference type="SMART" id="SM00220">
    <property type="entry name" value="S_TKc"/>
    <property type="match status" value="1"/>
</dbReference>
<organism evidence="2 3">
    <name type="scientific">Acaulospora morrowiae</name>
    <dbReference type="NCBI Taxonomy" id="94023"/>
    <lineage>
        <taxon>Eukaryota</taxon>
        <taxon>Fungi</taxon>
        <taxon>Fungi incertae sedis</taxon>
        <taxon>Mucoromycota</taxon>
        <taxon>Glomeromycotina</taxon>
        <taxon>Glomeromycetes</taxon>
        <taxon>Diversisporales</taxon>
        <taxon>Acaulosporaceae</taxon>
        <taxon>Acaulospora</taxon>
    </lineage>
</organism>
<proteinExistence type="predicted"/>
<dbReference type="InterPro" id="IPR011009">
    <property type="entry name" value="Kinase-like_dom_sf"/>
</dbReference>
<comment type="caution">
    <text evidence="2">The sequence shown here is derived from an EMBL/GenBank/DDBJ whole genome shotgun (WGS) entry which is preliminary data.</text>
</comment>
<sequence>FIMSCSNGQHVNRSNSNRYGNCFECGVARIGSGWCTCDIGALVNNFSNWTSGNKDLDYVIQETQKNATESIDFFEWISWDQLILTEYLGKGSFSTVYSSYWIEGPRWIWDEESEDWTRNGPIKVAIKRIDNSHNITKEYLNKILKHHRCIQSGSVADCFGMTRDTTGCYAFVMRFYENGNLYQYLDHVMGILCWRDIIDMLWGISGGLDQIHKDGLCHGNLHGGNLLVENEPESIDTRIADLGDWVTAICDDPDPSPLSDQFDAAEEKKFANLESKIFVPPVIHSQAKYTSQPLHFPELRV</sequence>
<dbReference type="GO" id="GO:0004674">
    <property type="term" value="F:protein serine/threonine kinase activity"/>
    <property type="evidence" value="ECO:0007669"/>
    <property type="project" value="TreeGrafter"/>
</dbReference>
<dbReference type="Pfam" id="PF07714">
    <property type="entry name" value="PK_Tyr_Ser-Thr"/>
    <property type="match status" value="1"/>
</dbReference>
<dbReference type="Proteomes" id="UP000789342">
    <property type="component" value="Unassembled WGS sequence"/>
</dbReference>
<protein>
    <submittedName>
        <fullName evidence="2">10120_t:CDS:1</fullName>
    </submittedName>
</protein>
<dbReference type="EMBL" id="CAJVPV010001016">
    <property type="protein sequence ID" value="CAG8483321.1"/>
    <property type="molecule type" value="Genomic_DNA"/>
</dbReference>
<feature type="non-terminal residue" evidence="2">
    <location>
        <position position="301"/>
    </location>
</feature>
<dbReference type="InterPro" id="IPR051681">
    <property type="entry name" value="Ser/Thr_Kinases-Pseudokinases"/>
</dbReference>
<dbReference type="Gene3D" id="1.10.510.10">
    <property type="entry name" value="Transferase(Phosphotransferase) domain 1"/>
    <property type="match status" value="1"/>
</dbReference>
<evidence type="ECO:0000259" key="1">
    <source>
        <dbReference type="PROSITE" id="PS50011"/>
    </source>
</evidence>
<accession>A0A9N8WG91</accession>
<dbReference type="PROSITE" id="PS50011">
    <property type="entry name" value="PROTEIN_KINASE_DOM"/>
    <property type="match status" value="1"/>
</dbReference>
<evidence type="ECO:0000313" key="3">
    <source>
        <dbReference type="Proteomes" id="UP000789342"/>
    </source>
</evidence>
<keyword evidence="3" id="KW-1185">Reference proteome</keyword>
<dbReference type="PANTHER" id="PTHR44329">
    <property type="entry name" value="SERINE/THREONINE-PROTEIN KINASE TNNI3K-RELATED"/>
    <property type="match status" value="1"/>
</dbReference>
<reference evidence="2" key="1">
    <citation type="submission" date="2021-06" db="EMBL/GenBank/DDBJ databases">
        <authorList>
            <person name="Kallberg Y."/>
            <person name="Tangrot J."/>
            <person name="Rosling A."/>
        </authorList>
    </citation>
    <scope>NUCLEOTIDE SEQUENCE</scope>
    <source>
        <strain evidence="2">CL551</strain>
    </source>
</reference>
<evidence type="ECO:0000313" key="2">
    <source>
        <dbReference type="EMBL" id="CAG8483321.1"/>
    </source>
</evidence>
<dbReference type="InterPro" id="IPR001245">
    <property type="entry name" value="Ser-Thr/Tyr_kinase_cat_dom"/>
</dbReference>
<name>A0A9N8WG91_9GLOM</name>
<dbReference type="SUPFAM" id="SSF56112">
    <property type="entry name" value="Protein kinase-like (PK-like)"/>
    <property type="match status" value="1"/>
</dbReference>
<dbReference type="GO" id="GO:0005524">
    <property type="term" value="F:ATP binding"/>
    <property type="evidence" value="ECO:0007669"/>
    <property type="project" value="InterPro"/>
</dbReference>